<dbReference type="EMBL" id="PEBX01000202">
    <property type="protein sequence ID" value="PTQ55086.1"/>
    <property type="molecule type" value="Genomic_DNA"/>
</dbReference>
<dbReference type="AlphaFoldDB" id="A0A2R6XXE3"/>
<organism evidence="1 2">
    <name type="scientific">Candidatus Carbonibacillus altaicus</name>
    <dbReference type="NCBI Taxonomy" id="2163959"/>
    <lineage>
        <taxon>Bacteria</taxon>
        <taxon>Bacillati</taxon>
        <taxon>Bacillota</taxon>
        <taxon>Bacilli</taxon>
        <taxon>Bacillales</taxon>
        <taxon>Candidatus Carbonibacillus</taxon>
    </lineage>
</organism>
<name>A0A2R6XXE3_9BACL</name>
<accession>A0A2R6XXE3</accession>
<gene>
    <name evidence="1" type="ORF">BSOLF_0518</name>
</gene>
<dbReference type="Proteomes" id="UP000244338">
    <property type="component" value="Unassembled WGS sequence"/>
</dbReference>
<reference evidence="2" key="1">
    <citation type="journal article" date="2018" name="Sci. Rep.">
        <title>Lignite coal burning seam in the remote Altai Mountains harbors a hydrogen-driven thermophilic microbial community.</title>
        <authorList>
            <person name="Kadnikov V.V."/>
            <person name="Mardanov A.V."/>
            <person name="Ivasenko D.A."/>
            <person name="Antsiferov D.V."/>
            <person name="Beletsky A.V."/>
            <person name="Karnachuk O.V."/>
            <person name="Ravin N.V."/>
        </authorList>
    </citation>
    <scope>NUCLEOTIDE SEQUENCE [LARGE SCALE GENOMIC DNA]</scope>
</reference>
<sequence>MEYASDFLKEQGMGFLEAFGRLLGEQVRIAGIAVCRGEYGHLKDLEFPAYG</sequence>
<proteinExistence type="predicted"/>
<comment type="caution">
    <text evidence="1">The sequence shown here is derived from an EMBL/GenBank/DDBJ whole genome shotgun (WGS) entry which is preliminary data.</text>
</comment>
<evidence type="ECO:0000313" key="2">
    <source>
        <dbReference type="Proteomes" id="UP000244338"/>
    </source>
</evidence>
<protein>
    <submittedName>
        <fullName evidence="1">Uncharacterized protein</fullName>
    </submittedName>
</protein>
<evidence type="ECO:0000313" key="1">
    <source>
        <dbReference type="EMBL" id="PTQ55086.1"/>
    </source>
</evidence>